<keyword evidence="4 8" id="KW-0472">Membrane</keyword>
<feature type="domain" description="SSD" evidence="9">
    <location>
        <begin position="489"/>
        <end position="619"/>
    </location>
</feature>
<evidence type="ECO:0000256" key="2">
    <source>
        <dbReference type="ARBA" id="ARBA00022692"/>
    </source>
</evidence>
<feature type="region of interest" description="Disordered" evidence="7">
    <location>
        <begin position="84"/>
        <end position="107"/>
    </location>
</feature>
<sequence>MDQDNGEDEASEDVDRCQTQRHGDIQLDRRNKEDVGTKRKIQKMIKHTKISEKEKTSRHDIFCDDIVRNSSFAPVNLKQEIKGDKTGLQRNFPKGRKKKNNHLRSLKKTSGQVAALPPIKKMGATILPLIIDVLQPSNNILPDIFLEGHTVLQENIGDEILLEAGGKRKGSVEETLKHETVIDKATDDVLKPFKICTFIVRFPLLSFLVTLSVQVIALLITITLLATESDVFPLVFDDLPLIIMNDARLRDLAWRARLSYPDFVFRPVYDSQIPTWWRGQVKDIVEVIYEAPRTNVFTYKQLKLMEAAEKSLFELPDYQKLFCRLEKDASCTKPQSLIRLFDGTFQKINPVFYSPNFSDIHNVVYLASIYNETTNYLNLFVGKDFKVTRNFSTTSITRSFFLMGWPLYTYGPYQGTLTDLEHFLIKQFKPAVEWVRNNLMHGSSYVYYISKMMLELDLKQQAIQDMMLSIGSFVFICIFMCIQMASLTIPLLGITSILSSFLMTNLIYRYVFQYRYFGLFHVIIIFLILGIGADDLFVFYDTWRLTGHSEYPSDAHRLSDCYRRAAKTTFVTSVTTMAAFLINGFSPLMPVSTCGIFAGILVAINYISVITYFPAVIILHHTKIKGRWYKCHSDLVKIWKRGIAVEKNHKAHANENKNKKPSLANINQTDVPLKNKTDQYLPSGAINSGFSGKIGIGHQHVSDDINIGVSCENIHNKDVENENGSRMYSCYPAMESNGVHRDDSNTKDHQSVSGKIVEDDVDTVCSKTAEKDTCAKKGLHLYDTKCCPGKMWIDSRLYYNSIDSDENVCVPKTQSTIAKGDSEESCFSLTADTNMSKLSNTEDFNAYRNNQRCHNSAKTITRGNHGGDDLDLGFKCATILAHSQSEISLKNIKNFRDRNKVVLFLMNTFYHIITKRSVKIGILLMILGLSMFFVNSATTLEPDTYQNLCDRLEKIDDSLAKELRIRRNAITGKMEINCFTTHMAMFYKEEVKRSIYPPDLVLELPVTAGNVTSFMLNNQYIYKYKLPADFDRHFEILVSYWMANRYSLVATEDYFRYNGLLAEQKLAGVTRNVYGSYSGQYYGTKLRYIAIEVNTTMNIYTTSYTEGMPVYRKWENFMHEQLAHMPLSLQNGFQVTKDLWHWLHVQETLATSAVTGIIVGIFTMWPLLILMSCNFIIGSIATFIIGLVTATVVGMIPLLGWRLGVLESINLCIVVGLSVDYIVHLAEAYQMSSKDRKADRVRDMLEYIGLSILSGAFSTIGAAIFMLFAQIKFFFAFGVFIILTVGTSLIFSLFGFTAVMSLCGPQNTTGSLSELVECLIKRCCGRFYDVKIKGEEKINLSCCSDSCKAHNQVDLVINSS</sequence>
<feature type="transmembrane region" description="Helical" evidence="8">
    <location>
        <begin position="1175"/>
        <end position="1196"/>
    </location>
</feature>
<name>A0ABD3WJQ2_SINWO</name>
<evidence type="ECO:0000256" key="4">
    <source>
        <dbReference type="ARBA" id="ARBA00023136"/>
    </source>
</evidence>
<comment type="similarity">
    <text evidence="6">Belongs to the dispatched family.</text>
</comment>
<feature type="transmembrane region" description="Helical" evidence="8">
    <location>
        <begin position="491"/>
        <end position="512"/>
    </location>
</feature>
<evidence type="ECO:0000256" key="3">
    <source>
        <dbReference type="ARBA" id="ARBA00022989"/>
    </source>
</evidence>
<accession>A0ABD3WJQ2</accession>
<keyword evidence="11" id="KW-1185">Reference proteome</keyword>
<evidence type="ECO:0000256" key="1">
    <source>
        <dbReference type="ARBA" id="ARBA00004141"/>
    </source>
</evidence>
<dbReference type="Gene3D" id="1.20.1640.10">
    <property type="entry name" value="Multidrug efflux transporter AcrB transmembrane domain"/>
    <property type="match status" value="2"/>
</dbReference>
<dbReference type="SUPFAM" id="SSF82866">
    <property type="entry name" value="Multidrug efflux transporter AcrB transmembrane domain"/>
    <property type="match status" value="2"/>
</dbReference>
<dbReference type="PANTHER" id="PTHR45951">
    <property type="entry name" value="PROTEIN DISPATCHED-RELATED"/>
    <property type="match status" value="1"/>
</dbReference>
<comment type="caution">
    <text evidence="10">The sequence shown here is derived from an EMBL/GenBank/DDBJ whole genome shotgun (WGS) entry which is preliminary data.</text>
</comment>
<dbReference type="InterPro" id="IPR053958">
    <property type="entry name" value="HMGCR/SNAP/NPC1-like_SSD"/>
</dbReference>
<reference evidence="10 11" key="1">
    <citation type="submission" date="2024-11" db="EMBL/GenBank/DDBJ databases">
        <title>Chromosome-level genome assembly of the freshwater bivalve Anodonta woodiana.</title>
        <authorList>
            <person name="Chen X."/>
        </authorList>
    </citation>
    <scope>NUCLEOTIDE SEQUENCE [LARGE SCALE GENOMIC DNA]</scope>
    <source>
        <strain evidence="10">MN2024</strain>
        <tissue evidence="10">Gills</tissue>
    </source>
</reference>
<feature type="compositionally biased region" description="Acidic residues" evidence="7">
    <location>
        <begin position="1"/>
        <end position="12"/>
    </location>
</feature>
<keyword evidence="3 8" id="KW-1133">Transmembrane helix</keyword>
<feature type="transmembrane region" description="Helical" evidence="8">
    <location>
        <begin position="1149"/>
        <end position="1168"/>
    </location>
</feature>
<feature type="compositionally biased region" description="Basic and acidic residues" evidence="7">
    <location>
        <begin position="13"/>
        <end position="37"/>
    </location>
</feature>
<dbReference type="Pfam" id="PF12349">
    <property type="entry name" value="Sterol-sensing"/>
    <property type="match status" value="2"/>
</dbReference>
<evidence type="ECO:0000256" key="5">
    <source>
        <dbReference type="ARBA" id="ARBA00023180"/>
    </source>
</evidence>
<evidence type="ECO:0000313" key="11">
    <source>
        <dbReference type="Proteomes" id="UP001634394"/>
    </source>
</evidence>
<feature type="transmembrane region" description="Helical" evidence="8">
    <location>
        <begin position="596"/>
        <end position="619"/>
    </location>
</feature>
<feature type="domain" description="SSD" evidence="9">
    <location>
        <begin position="1174"/>
        <end position="1302"/>
    </location>
</feature>
<dbReference type="EMBL" id="JBJQND010000006">
    <property type="protein sequence ID" value="KAL3872993.1"/>
    <property type="molecule type" value="Genomic_DNA"/>
</dbReference>
<dbReference type="PROSITE" id="PS50156">
    <property type="entry name" value="SSD"/>
    <property type="match status" value="2"/>
</dbReference>
<feature type="transmembrane region" description="Helical" evidence="8">
    <location>
        <begin position="466"/>
        <end position="485"/>
    </location>
</feature>
<comment type="subcellular location">
    <subcellularLocation>
        <location evidence="1">Membrane</location>
        <topology evidence="1">Multi-pass membrane protein</topology>
    </subcellularLocation>
</comment>
<gene>
    <name evidence="10" type="ORF">ACJMK2_036158</name>
</gene>
<keyword evidence="5" id="KW-0325">Glycoprotein</keyword>
<dbReference type="InterPro" id="IPR052081">
    <property type="entry name" value="Dispatched_Hh_regulator"/>
</dbReference>
<protein>
    <recommendedName>
        <fullName evidence="9">SSD domain-containing protein</fullName>
    </recommendedName>
</protein>
<dbReference type="InterPro" id="IPR000731">
    <property type="entry name" value="SSD"/>
</dbReference>
<feature type="transmembrane region" description="Helical" evidence="8">
    <location>
        <begin position="204"/>
        <end position="226"/>
    </location>
</feature>
<dbReference type="GO" id="GO:0016020">
    <property type="term" value="C:membrane"/>
    <property type="evidence" value="ECO:0007669"/>
    <property type="project" value="UniProtKB-SubCell"/>
</dbReference>
<dbReference type="PANTHER" id="PTHR45951:SF7">
    <property type="entry name" value="SSD DOMAIN-CONTAINING PROTEIN"/>
    <property type="match status" value="1"/>
</dbReference>
<organism evidence="10 11">
    <name type="scientific">Sinanodonta woodiana</name>
    <name type="common">Chinese pond mussel</name>
    <name type="synonym">Anodonta woodiana</name>
    <dbReference type="NCBI Taxonomy" id="1069815"/>
    <lineage>
        <taxon>Eukaryota</taxon>
        <taxon>Metazoa</taxon>
        <taxon>Spiralia</taxon>
        <taxon>Lophotrochozoa</taxon>
        <taxon>Mollusca</taxon>
        <taxon>Bivalvia</taxon>
        <taxon>Autobranchia</taxon>
        <taxon>Heteroconchia</taxon>
        <taxon>Palaeoheterodonta</taxon>
        <taxon>Unionida</taxon>
        <taxon>Unionoidea</taxon>
        <taxon>Unionidae</taxon>
        <taxon>Unioninae</taxon>
        <taxon>Sinanodonta</taxon>
    </lineage>
</organism>
<evidence type="ECO:0000256" key="7">
    <source>
        <dbReference type="SAM" id="MobiDB-lite"/>
    </source>
</evidence>
<dbReference type="Proteomes" id="UP001634394">
    <property type="component" value="Unassembled WGS sequence"/>
</dbReference>
<evidence type="ECO:0000256" key="8">
    <source>
        <dbReference type="SAM" id="Phobius"/>
    </source>
</evidence>
<feature type="transmembrane region" description="Helical" evidence="8">
    <location>
        <begin position="1274"/>
        <end position="1296"/>
    </location>
</feature>
<feature type="transmembrane region" description="Helical" evidence="8">
    <location>
        <begin position="1247"/>
        <end position="1268"/>
    </location>
</feature>
<feature type="transmembrane region" description="Helical" evidence="8">
    <location>
        <begin position="1208"/>
        <end position="1226"/>
    </location>
</feature>
<feature type="region of interest" description="Disordered" evidence="7">
    <location>
        <begin position="1"/>
        <end position="40"/>
    </location>
</feature>
<evidence type="ECO:0000313" key="10">
    <source>
        <dbReference type="EMBL" id="KAL3872993.1"/>
    </source>
</evidence>
<feature type="transmembrane region" description="Helical" evidence="8">
    <location>
        <begin position="519"/>
        <end position="540"/>
    </location>
</feature>
<keyword evidence="2 8" id="KW-0812">Transmembrane</keyword>
<evidence type="ECO:0000256" key="6">
    <source>
        <dbReference type="ARBA" id="ARBA00038046"/>
    </source>
</evidence>
<feature type="compositionally biased region" description="Basic residues" evidence="7">
    <location>
        <begin position="93"/>
        <end position="107"/>
    </location>
</feature>
<feature type="transmembrane region" description="Helical" evidence="8">
    <location>
        <begin position="920"/>
        <end position="940"/>
    </location>
</feature>
<evidence type="ECO:0000259" key="9">
    <source>
        <dbReference type="PROSITE" id="PS50156"/>
    </source>
</evidence>
<proteinExistence type="inferred from homology"/>